<reference evidence="1" key="2">
    <citation type="journal article" date="2021" name="Microorganisms">
        <title>The Ever-Expanding Pseudomonas Genus: Description of 43 New Species and Partition of the Pseudomonas putida Group.</title>
        <authorList>
            <person name="Girard L."/>
            <person name="Lood C."/>
            <person name="Hofte M."/>
            <person name="Vandamme P."/>
            <person name="Rokni-Zadeh H."/>
            <person name="van Noort V."/>
            <person name="Lavigne R."/>
            <person name="De Mot R."/>
        </authorList>
    </citation>
    <scope>NUCLEOTIDE SEQUENCE</scope>
    <source>
        <strain evidence="1">OE 48.2</strain>
    </source>
</reference>
<dbReference type="KEGG" id="pze:HU754_020285"/>
<sequence length="156" mass="17563">MSKADELAAKLKQTRHTHADAALEIDCWPKQVDSLFHRIEEWLKPVIEVGLKIRRNPTHVCETSPDGESHDYAIDQLVIEANDRSLTFDPIARFTEDGAGRVQIIPSAKDTYLLRTVDEHGESHWWVQSIETGQQLDAIALTENNLLLAVQEGLGL</sequence>
<protein>
    <submittedName>
        <fullName evidence="1">Uncharacterized protein</fullName>
    </submittedName>
</protein>
<evidence type="ECO:0000313" key="1">
    <source>
        <dbReference type="EMBL" id="QXI10144.1"/>
    </source>
</evidence>
<reference evidence="1" key="1">
    <citation type="journal article" date="2020" name="Microorganisms">
        <title>Reliable Identification of Environmental Pseudomonas Isolates Using the rpoD Gene.</title>
        <authorList>
            <consortium name="The Broad Institute Genome Sequencing Platform"/>
            <person name="Girard L."/>
            <person name="Lood C."/>
            <person name="Rokni-Zadeh H."/>
            <person name="van Noort V."/>
            <person name="Lavigne R."/>
            <person name="De Mot R."/>
        </authorList>
    </citation>
    <scope>NUCLEOTIDE SEQUENCE</scope>
    <source>
        <strain evidence="1">OE 48.2</strain>
    </source>
</reference>
<evidence type="ECO:0000313" key="2">
    <source>
        <dbReference type="Proteomes" id="UP000627092"/>
    </source>
</evidence>
<name>A0A9E6NLH3_9PSED</name>
<gene>
    <name evidence="1" type="ORF">HU754_020285</name>
</gene>
<dbReference type="EMBL" id="CP077090">
    <property type="protein sequence ID" value="QXI10144.1"/>
    <property type="molecule type" value="Genomic_DNA"/>
</dbReference>
<dbReference type="Proteomes" id="UP000627092">
    <property type="component" value="Chromosome"/>
</dbReference>
<proteinExistence type="predicted"/>
<organism evidence="1 2">
    <name type="scientific">Pseudomonas zeae</name>
    <dbReference type="NCBI Taxonomy" id="2745510"/>
    <lineage>
        <taxon>Bacteria</taxon>
        <taxon>Pseudomonadati</taxon>
        <taxon>Pseudomonadota</taxon>
        <taxon>Gammaproteobacteria</taxon>
        <taxon>Pseudomonadales</taxon>
        <taxon>Pseudomonadaceae</taxon>
        <taxon>Pseudomonas</taxon>
    </lineage>
</organism>
<dbReference type="RefSeq" id="WP_186624060.1">
    <property type="nucleotide sequence ID" value="NZ_CP077090.1"/>
</dbReference>
<accession>A0A9E6NLH3</accession>
<dbReference type="AlphaFoldDB" id="A0A9E6NLH3"/>